<dbReference type="PANTHER" id="PTHR46797">
    <property type="entry name" value="HTH-TYPE TRANSCRIPTIONAL REGULATOR"/>
    <property type="match status" value="1"/>
</dbReference>
<gene>
    <name evidence="1" type="ORF">Sipo8835_06500</name>
</gene>
<dbReference type="InterPro" id="IPR011051">
    <property type="entry name" value="RmlC_Cupin_sf"/>
</dbReference>
<dbReference type="Proteomes" id="UP000318720">
    <property type="component" value="Unassembled WGS sequence"/>
</dbReference>
<dbReference type="SMART" id="SM00530">
    <property type="entry name" value="HTH_XRE"/>
    <property type="match status" value="1"/>
</dbReference>
<organism evidence="1 2">
    <name type="scientific">Streptomyces ipomoeae</name>
    <dbReference type="NCBI Taxonomy" id="103232"/>
    <lineage>
        <taxon>Bacteria</taxon>
        <taxon>Bacillati</taxon>
        <taxon>Actinomycetota</taxon>
        <taxon>Actinomycetes</taxon>
        <taxon>Kitasatosporales</taxon>
        <taxon>Streptomycetaceae</taxon>
        <taxon>Streptomyces</taxon>
    </lineage>
</organism>
<comment type="caution">
    <text evidence="1">The sequence shown here is derived from an EMBL/GenBank/DDBJ whole genome shotgun (WGS) entry which is preliminary data.</text>
</comment>
<dbReference type="GO" id="GO:0003677">
    <property type="term" value="F:DNA binding"/>
    <property type="evidence" value="ECO:0007669"/>
    <property type="project" value="InterPro"/>
</dbReference>
<dbReference type="InterPro" id="IPR050807">
    <property type="entry name" value="TransReg_Diox_bact_type"/>
</dbReference>
<dbReference type="CDD" id="cd02209">
    <property type="entry name" value="cupin_XRE_C"/>
    <property type="match status" value="1"/>
</dbReference>
<dbReference type="Gene3D" id="2.60.120.10">
    <property type="entry name" value="Jelly Rolls"/>
    <property type="match status" value="1"/>
</dbReference>
<dbReference type="Pfam" id="PF01381">
    <property type="entry name" value="HTH_3"/>
    <property type="match status" value="1"/>
</dbReference>
<dbReference type="InterPro" id="IPR013096">
    <property type="entry name" value="Cupin_2"/>
</dbReference>
<evidence type="ECO:0000313" key="2">
    <source>
        <dbReference type="Proteomes" id="UP000318720"/>
    </source>
</evidence>
<accession>A0A540PRN8</accession>
<dbReference type="Pfam" id="PF07883">
    <property type="entry name" value="Cupin_2"/>
    <property type="match status" value="1"/>
</dbReference>
<dbReference type="CDD" id="cd00093">
    <property type="entry name" value="HTH_XRE"/>
    <property type="match status" value="1"/>
</dbReference>
<dbReference type="PANTHER" id="PTHR46797:SF1">
    <property type="entry name" value="METHYLPHOSPHONATE SYNTHASE"/>
    <property type="match status" value="1"/>
</dbReference>
<protein>
    <submittedName>
        <fullName evidence="1">XRE family transcriptional regulator</fullName>
    </submittedName>
</protein>
<proteinExistence type="predicted"/>
<sequence>MSSGNTVVARNVRLLREQRGLSLAELARQAGLAKQTLSNLEQGTGNPTVDTLFSIAAALGVPVTRLVAEREQVMTVQRGDDVTWHRHGGYVSRSLDHIYGSGVIENYIVRIGGDAQDGEGAGKPTEPHPVGTLEHLYVISGRVRVGPADTPVELSAGDFVRYPGDRPHVYQSLDGESVVHIVVSVPRVQPGTGGTTVARTHGGSQP</sequence>
<dbReference type="GeneID" id="301697431"/>
<dbReference type="EMBL" id="SPAZ01000054">
    <property type="protein sequence ID" value="TQE37953.1"/>
    <property type="molecule type" value="Genomic_DNA"/>
</dbReference>
<evidence type="ECO:0000313" key="1">
    <source>
        <dbReference type="EMBL" id="TQE37953.1"/>
    </source>
</evidence>
<name>A0A540PRN8_9ACTN</name>
<dbReference type="PROSITE" id="PS50943">
    <property type="entry name" value="HTH_CROC1"/>
    <property type="match status" value="1"/>
</dbReference>
<dbReference type="SUPFAM" id="SSF51182">
    <property type="entry name" value="RmlC-like cupins"/>
    <property type="match status" value="1"/>
</dbReference>
<dbReference type="AlphaFoldDB" id="A0A540PRN8"/>
<dbReference type="RefSeq" id="WP_063747351.1">
    <property type="nucleotide sequence ID" value="NZ_CP182305.1"/>
</dbReference>
<dbReference type="Gene3D" id="1.10.260.40">
    <property type="entry name" value="lambda repressor-like DNA-binding domains"/>
    <property type="match status" value="1"/>
</dbReference>
<dbReference type="InterPro" id="IPR001387">
    <property type="entry name" value="Cro/C1-type_HTH"/>
</dbReference>
<dbReference type="InterPro" id="IPR010982">
    <property type="entry name" value="Lambda_DNA-bd_dom_sf"/>
</dbReference>
<dbReference type="GO" id="GO:0005829">
    <property type="term" value="C:cytosol"/>
    <property type="evidence" value="ECO:0007669"/>
    <property type="project" value="TreeGrafter"/>
</dbReference>
<dbReference type="GO" id="GO:0003700">
    <property type="term" value="F:DNA-binding transcription factor activity"/>
    <property type="evidence" value="ECO:0007669"/>
    <property type="project" value="TreeGrafter"/>
</dbReference>
<dbReference type="InterPro" id="IPR014710">
    <property type="entry name" value="RmlC-like_jellyroll"/>
</dbReference>
<dbReference type="SUPFAM" id="SSF47413">
    <property type="entry name" value="lambda repressor-like DNA-binding domains"/>
    <property type="match status" value="1"/>
</dbReference>
<reference evidence="1 2" key="1">
    <citation type="submission" date="2019-03" db="EMBL/GenBank/DDBJ databases">
        <title>Comparative genomic analyses of the sweetpotato soil rot pathogen, Streptomyces ipomoeae.</title>
        <authorList>
            <person name="Ruschel Soares N."/>
            <person name="Badger J.H."/>
            <person name="Huguet-Tapia J.C."/>
            <person name="Clark C.A."/>
            <person name="Pettis G.S."/>
        </authorList>
    </citation>
    <scope>NUCLEOTIDE SEQUENCE [LARGE SCALE GENOMIC DNA]</scope>
    <source>
        <strain evidence="1 2">88-35</strain>
    </source>
</reference>